<sequence length="224" mass="25300">MKGRCEPMRNKALIYVIFLVLLAWLQMEQQQNATASDTGVQAIPEEAIRLRILAHDNSPGEQLVKTEVRDAVNAEIRSLVNELDEKDEARETINQSIPELESIVQDVLNAHDKSSRTFSINLKSQVEFPTRIYGPLVYPAGTYEALVISIGKGEGENWWCVLFPPLCFIPAEENKESVEKKDVSVDNSTENNGSVDKSEEDVEGSSEYTFFVVEKWNKWFGSDE</sequence>
<dbReference type="OrthoDB" id="9793324at2"/>
<accession>A0A428N0B4</accession>
<feature type="compositionally biased region" description="Polar residues" evidence="1">
    <location>
        <begin position="185"/>
        <end position="195"/>
    </location>
</feature>
<dbReference type="Pfam" id="PF09551">
    <property type="entry name" value="Spore_II_R"/>
    <property type="match status" value="1"/>
</dbReference>
<protein>
    <submittedName>
        <fullName evidence="2">Stage II sporulation protein R</fullName>
    </submittedName>
</protein>
<feature type="region of interest" description="Disordered" evidence="1">
    <location>
        <begin position="178"/>
        <end position="205"/>
    </location>
</feature>
<comment type="caution">
    <text evidence="2">The sequence shown here is derived from an EMBL/GenBank/DDBJ whole genome shotgun (WGS) entry which is preliminary data.</text>
</comment>
<reference evidence="2 3" key="1">
    <citation type="submission" date="2018-10" db="EMBL/GenBank/DDBJ databases">
        <title>Draft genome sequence of Bacillus salarius IM0101, isolated from a hypersaline soil in Inner Mongolia, China.</title>
        <authorList>
            <person name="Yamprayoonswat W."/>
            <person name="Boonvisut S."/>
            <person name="Jumpathong W."/>
            <person name="Sittihan S."/>
            <person name="Ruangsuj P."/>
            <person name="Wanthongcharoen S."/>
            <person name="Thongpramul N."/>
            <person name="Pimmason S."/>
            <person name="Yu B."/>
            <person name="Yasawong M."/>
        </authorList>
    </citation>
    <scope>NUCLEOTIDE SEQUENCE [LARGE SCALE GENOMIC DNA]</scope>
    <source>
        <strain evidence="2 3">IM0101</strain>
    </source>
</reference>
<proteinExistence type="predicted"/>
<evidence type="ECO:0000313" key="2">
    <source>
        <dbReference type="EMBL" id="RSL31798.1"/>
    </source>
</evidence>
<organism evidence="2 3">
    <name type="scientific">Salibacterium salarium</name>
    <dbReference type="NCBI Taxonomy" id="284579"/>
    <lineage>
        <taxon>Bacteria</taxon>
        <taxon>Bacillati</taxon>
        <taxon>Bacillota</taxon>
        <taxon>Bacilli</taxon>
        <taxon>Bacillales</taxon>
        <taxon>Bacillaceae</taxon>
    </lineage>
</organism>
<evidence type="ECO:0000313" key="3">
    <source>
        <dbReference type="Proteomes" id="UP000275076"/>
    </source>
</evidence>
<keyword evidence="3" id="KW-1185">Reference proteome</keyword>
<dbReference type="AlphaFoldDB" id="A0A428N0B4"/>
<dbReference type="NCBIfam" id="TIGR02837">
    <property type="entry name" value="spore_II_R"/>
    <property type="match status" value="1"/>
</dbReference>
<gene>
    <name evidence="2" type="primary">spoIIR</name>
    <name evidence="2" type="ORF">D7Z54_18535</name>
</gene>
<dbReference type="EMBL" id="RBVX01000020">
    <property type="protein sequence ID" value="RSL31798.1"/>
    <property type="molecule type" value="Genomic_DNA"/>
</dbReference>
<dbReference type="InterPro" id="IPR014202">
    <property type="entry name" value="Spore_II_R"/>
</dbReference>
<dbReference type="Proteomes" id="UP000275076">
    <property type="component" value="Unassembled WGS sequence"/>
</dbReference>
<evidence type="ECO:0000256" key="1">
    <source>
        <dbReference type="SAM" id="MobiDB-lite"/>
    </source>
</evidence>
<name>A0A428N0B4_9BACI</name>